<evidence type="ECO:0000313" key="4">
    <source>
        <dbReference type="Proteomes" id="UP000057820"/>
    </source>
</evidence>
<dbReference type="PANTHER" id="PTHR33744">
    <property type="entry name" value="CARBOHYDRATE DIACID REGULATOR"/>
    <property type="match status" value="1"/>
</dbReference>
<evidence type="ECO:0000259" key="2">
    <source>
        <dbReference type="Pfam" id="PF13556"/>
    </source>
</evidence>
<feature type="domain" description="PucR C-terminal helix-turn-helix" evidence="2">
    <location>
        <begin position="446"/>
        <end position="504"/>
    </location>
</feature>
<dbReference type="RefSeq" id="WP_060593234.1">
    <property type="nucleotide sequence ID" value="NZ_CP031418.1"/>
</dbReference>
<dbReference type="InterPro" id="IPR042070">
    <property type="entry name" value="PucR_C-HTH_sf"/>
</dbReference>
<dbReference type="AlphaFoldDB" id="A0A0H5NE01"/>
<dbReference type="EMBL" id="LN868938">
    <property type="protein sequence ID" value="CRY73828.1"/>
    <property type="molecule type" value="Genomic_DNA"/>
</dbReference>
<dbReference type="InterPro" id="IPR051448">
    <property type="entry name" value="CdaR-like_regulators"/>
</dbReference>
<reference evidence="4" key="1">
    <citation type="submission" date="2015-03" db="EMBL/GenBank/DDBJ databases">
        <authorList>
            <consortium name="Pathogen Informatics"/>
        </authorList>
    </citation>
    <scope>NUCLEOTIDE SEQUENCE [LARGE SCALE GENOMIC DNA]</scope>
    <source>
        <strain evidence="4">NCTC11134</strain>
    </source>
</reference>
<dbReference type="InterPro" id="IPR012914">
    <property type="entry name" value="PucR_dom"/>
</dbReference>
<evidence type="ECO:0000313" key="3">
    <source>
        <dbReference type="EMBL" id="CRY73828.1"/>
    </source>
</evidence>
<dbReference type="Gene3D" id="1.10.10.2840">
    <property type="entry name" value="PucR C-terminal helix-turn-helix domain"/>
    <property type="match status" value="1"/>
</dbReference>
<gene>
    <name evidence="3" type="ORF">ERS450000_00336</name>
</gene>
<dbReference type="Proteomes" id="UP000057820">
    <property type="component" value="Chromosome 1"/>
</dbReference>
<dbReference type="Pfam" id="PF13556">
    <property type="entry name" value="HTH_30"/>
    <property type="match status" value="1"/>
</dbReference>
<accession>A0A0H5NE01</accession>
<feature type="domain" description="Purine catabolism PurC-like" evidence="1">
    <location>
        <begin position="8"/>
        <end position="124"/>
    </location>
</feature>
<sequence>MSVTVGWVLAQPNLFLRLRGGAAGLDRAIEFAITTELPDPSPWLSGGELLLTTGLGVPAGADGCREYVRRLRDAGVAAVGFGVGLTHAEVPAELIAAADEIGLPLLEVPLPTPFAAVTKRVMDSLAEQRYDALVRASRAQPRMTRAVVRGGARAIVRELAVATGATALLFDRRGRLLEHHPARVAAATRVEMSALIGSVTRAAASIAAQAESGQAVTVHRVGLGGVVHGCLAVVSAAPLGSVDQVLLGHATSLLALDFAKPARLRSAQNRLNSQVLGLLLAETGELPSAAEHLAPAADDDGEIRALVADCGSSEHAAAVARAVEAAADAAARPLYLRRTDHRVTVLLRGTDDAAFARALLAGADAAARRAARLGLSEPLPVERFAAAIDRARLAAAAAEAGTVQEFAALAGRTLLTVDAARQVLRSVADATIAPLAAHDRDHGTDLVASLRAFLEANGHWESAAHALGVHRHTLRSRIARIEALLGCRLDVARVRAELLLALIAADT</sequence>
<protein>
    <submittedName>
        <fullName evidence="3">Sugar diacid utilization regulator</fullName>
    </submittedName>
</protein>
<dbReference type="PANTHER" id="PTHR33744:SF1">
    <property type="entry name" value="DNA-BINDING TRANSCRIPTIONAL ACTIVATOR ADER"/>
    <property type="match status" value="1"/>
</dbReference>
<proteinExistence type="predicted"/>
<dbReference type="Pfam" id="PF07905">
    <property type="entry name" value="PucR"/>
    <property type="match status" value="1"/>
</dbReference>
<dbReference type="InterPro" id="IPR025736">
    <property type="entry name" value="PucR_C-HTH_dom"/>
</dbReference>
<evidence type="ECO:0000259" key="1">
    <source>
        <dbReference type="Pfam" id="PF07905"/>
    </source>
</evidence>
<dbReference type="KEGG" id="nfr:ERS450000_00336"/>
<name>A0A0H5NE01_NOCFR</name>
<organism evidence="3 4">
    <name type="scientific">Nocardia farcinica</name>
    <dbReference type="NCBI Taxonomy" id="37329"/>
    <lineage>
        <taxon>Bacteria</taxon>
        <taxon>Bacillati</taxon>
        <taxon>Actinomycetota</taxon>
        <taxon>Actinomycetes</taxon>
        <taxon>Mycobacteriales</taxon>
        <taxon>Nocardiaceae</taxon>
        <taxon>Nocardia</taxon>
    </lineage>
</organism>